<organism evidence="1 2">
    <name type="scientific">Hymenobacter cyanobacteriorum</name>
    <dbReference type="NCBI Taxonomy" id="2926463"/>
    <lineage>
        <taxon>Bacteria</taxon>
        <taxon>Pseudomonadati</taxon>
        <taxon>Bacteroidota</taxon>
        <taxon>Cytophagia</taxon>
        <taxon>Cytophagales</taxon>
        <taxon>Hymenobacteraceae</taxon>
        <taxon>Hymenobacter</taxon>
    </lineage>
</organism>
<dbReference type="AlphaFoldDB" id="A0A9X2AJN0"/>
<proteinExistence type="predicted"/>
<protein>
    <submittedName>
        <fullName evidence="1">Uncharacterized protein</fullName>
    </submittedName>
</protein>
<gene>
    <name evidence="1" type="ORF">MON38_16495</name>
</gene>
<name>A0A9X2AJN0_9BACT</name>
<sequence length="66" mass="7468">MDYLLVRISKKKSTEIRIKNKLKFWSSHVAASSLWPAQGFRPKKLRSSDRSAKPFGATVAATQFIS</sequence>
<dbReference type="EMBL" id="JALBGC010000004">
    <property type="protein sequence ID" value="MCI1189024.1"/>
    <property type="molecule type" value="Genomic_DNA"/>
</dbReference>
<evidence type="ECO:0000313" key="1">
    <source>
        <dbReference type="EMBL" id="MCI1189024.1"/>
    </source>
</evidence>
<dbReference type="RefSeq" id="WP_241937247.1">
    <property type="nucleotide sequence ID" value="NZ_JALBGC010000004.1"/>
</dbReference>
<evidence type="ECO:0000313" key="2">
    <source>
        <dbReference type="Proteomes" id="UP001139193"/>
    </source>
</evidence>
<accession>A0A9X2AJN0</accession>
<dbReference type="Proteomes" id="UP001139193">
    <property type="component" value="Unassembled WGS sequence"/>
</dbReference>
<reference evidence="1" key="1">
    <citation type="submission" date="2022-03" db="EMBL/GenBank/DDBJ databases">
        <title>Bacterial whole genome sequence for Hymenobacter sp. DH14.</title>
        <authorList>
            <person name="Le V."/>
        </authorList>
    </citation>
    <scope>NUCLEOTIDE SEQUENCE</scope>
    <source>
        <strain evidence="1">DH14</strain>
    </source>
</reference>
<keyword evidence="2" id="KW-1185">Reference proteome</keyword>
<comment type="caution">
    <text evidence="1">The sequence shown here is derived from an EMBL/GenBank/DDBJ whole genome shotgun (WGS) entry which is preliminary data.</text>
</comment>